<dbReference type="Proteomes" id="UP001291623">
    <property type="component" value="Unassembled WGS sequence"/>
</dbReference>
<comment type="caution">
    <text evidence="1">The sequence shown here is derived from an EMBL/GenBank/DDBJ whole genome shotgun (WGS) entry which is preliminary data.</text>
</comment>
<proteinExistence type="predicted"/>
<organism evidence="1 2">
    <name type="scientific">Anisodus tanguticus</name>
    <dbReference type="NCBI Taxonomy" id="243964"/>
    <lineage>
        <taxon>Eukaryota</taxon>
        <taxon>Viridiplantae</taxon>
        <taxon>Streptophyta</taxon>
        <taxon>Embryophyta</taxon>
        <taxon>Tracheophyta</taxon>
        <taxon>Spermatophyta</taxon>
        <taxon>Magnoliopsida</taxon>
        <taxon>eudicotyledons</taxon>
        <taxon>Gunneridae</taxon>
        <taxon>Pentapetalae</taxon>
        <taxon>asterids</taxon>
        <taxon>lamiids</taxon>
        <taxon>Solanales</taxon>
        <taxon>Solanaceae</taxon>
        <taxon>Solanoideae</taxon>
        <taxon>Hyoscyameae</taxon>
        <taxon>Anisodus</taxon>
    </lineage>
</organism>
<dbReference type="PANTHER" id="PTHR46578:SF4">
    <property type="entry name" value="ARM-REPEAT_TETRATRICOPEPTIDE REPEAT (TPR)-LIKE PROTEIN"/>
    <property type="match status" value="1"/>
</dbReference>
<dbReference type="Gene3D" id="1.25.40.10">
    <property type="entry name" value="Tetratricopeptide repeat domain"/>
    <property type="match status" value="1"/>
</dbReference>
<protein>
    <submittedName>
        <fullName evidence="1">Uncharacterized protein</fullName>
    </submittedName>
</protein>
<evidence type="ECO:0000313" key="2">
    <source>
        <dbReference type="Proteomes" id="UP001291623"/>
    </source>
</evidence>
<dbReference type="AlphaFoldDB" id="A0AAE1R6J7"/>
<dbReference type="PANTHER" id="PTHR46578">
    <property type="entry name" value="ARM-REPEAT/TETRATRICOPEPTIDE REPEAT (TPR)-LIKE PROTEIN"/>
    <property type="match status" value="1"/>
</dbReference>
<dbReference type="SUPFAM" id="SSF48452">
    <property type="entry name" value="TPR-like"/>
    <property type="match status" value="1"/>
</dbReference>
<evidence type="ECO:0000313" key="1">
    <source>
        <dbReference type="EMBL" id="KAK4346400.1"/>
    </source>
</evidence>
<keyword evidence="2" id="KW-1185">Reference proteome</keyword>
<sequence>MERVPFPLLDYIPNLHKKKSSRTNFPSLALRMPFQQSQQLQGNPPFLSLTSSIGKPNIYIETELLVAILKRETNRKFSTEIEAAVVKYTKALDLCPLKLSKERIVLYSNRAQCHLILGKAELAISDTTPSVCLSGEMRPKENPLLCNAHVEQADDNHVDFRGGC</sequence>
<gene>
    <name evidence="1" type="ORF">RND71_032739</name>
</gene>
<name>A0AAE1R6J7_9SOLA</name>
<accession>A0AAE1R6J7</accession>
<dbReference type="InterPro" id="IPR011990">
    <property type="entry name" value="TPR-like_helical_dom_sf"/>
</dbReference>
<dbReference type="EMBL" id="JAVYJV010000018">
    <property type="protein sequence ID" value="KAK4346400.1"/>
    <property type="molecule type" value="Genomic_DNA"/>
</dbReference>
<reference evidence="1" key="1">
    <citation type="submission" date="2023-12" db="EMBL/GenBank/DDBJ databases">
        <title>Genome assembly of Anisodus tanguticus.</title>
        <authorList>
            <person name="Wang Y.-J."/>
        </authorList>
    </citation>
    <scope>NUCLEOTIDE SEQUENCE</scope>
    <source>
        <strain evidence="1">KB-2021</strain>
        <tissue evidence="1">Leaf</tissue>
    </source>
</reference>